<keyword evidence="23" id="KW-1185">Reference proteome</keyword>
<dbReference type="AlphaFoldDB" id="A0A067KA33"/>
<accession>A0A067KA33</accession>
<evidence type="ECO:0000256" key="14">
    <source>
        <dbReference type="ARBA" id="ARBA00023170"/>
    </source>
</evidence>
<dbReference type="InterPro" id="IPR025287">
    <property type="entry name" value="WAK_GUB"/>
</dbReference>
<comment type="catalytic activity">
    <reaction evidence="16">
        <text>L-threonyl-[protein] + ATP = O-phospho-L-threonyl-[protein] + ADP + H(+)</text>
        <dbReference type="Rhea" id="RHEA:46608"/>
        <dbReference type="Rhea" id="RHEA-COMP:11060"/>
        <dbReference type="Rhea" id="RHEA-COMP:11605"/>
        <dbReference type="ChEBI" id="CHEBI:15378"/>
        <dbReference type="ChEBI" id="CHEBI:30013"/>
        <dbReference type="ChEBI" id="CHEBI:30616"/>
        <dbReference type="ChEBI" id="CHEBI:61977"/>
        <dbReference type="ChEBI" id="CHEBI:456216"/>
        <dbReference type="EC" id="2.7.11.1"/>
    </reaction>
</comment>
<evidence type="ECO:0000256" key="15">
    <source>
        <dbReference type="ARBA" id="ARBA00023180"/>
    </source>
</evidence>
<dbReference type="OrthoDB" id="4062651at2759"/>
<evidence type="ECO:0000256" key="3">
    <source>
        <dbReference type="ARBA" id="ARBA00022475"/>
    </source>
</evidence>
<keyword evidence="4" id="KW-0723">Serine/threonine-protein kinase</keyword>
<dbReference type="GO" id="GO:0005524">
    <property type="term" value="F:ATP binding"/>
    <property type="evidence" value="ECO:0007669"/>
    <property type="project" value="UniProtKB-UniRule"/>
</dbReference>
<evidence type="ECO:0000256" key="1">
    <source>
        <dbReference type="ARBA" id="ARBA00004251"/>
    </source>
</evidence>
<dbReference type="InterPro" id="IPR032872">
    <property type="entry name" value="WAK_assoc_C"/>
</dbReference>
<dbReference type="InterPro" id="IPR017441">
    <property type="entry name" value="Protein_kinase_ATP_BS"/>
</dbReference>
<evidence type="ECO:0000256" key="12">
    <source>
        <dbReference type="ARBA" id="ARBA00022989"/>
    </source>
</evidence>
<evidence type="ECO:0000256" key="10">
    <source>
        <dbReference type="ARBA" id="ARBA00022777"/>
    </source>
</evidence>
<dbReference type="SUPFAM" id="SSF56112">
    <property type="entry name" value="Protein kinase-like (PK-like)"/>
    <property type="match status" value="1"/>
</dbReference>
<name>A0A067KA33_JATCU</name>
<keyword evidence="15" id="KW-0325">Glycoprotein</keyword>
<evidence type="ECO:0000313" key="22">
    <source>
        <dbReference type="EMBL" id="KDP32982.1"/>
    </source>
</evidence>
<evidence type="ECO:0000256" key="18">
    <source>
        <dbReference type="PROSITE-ProRule" id="PRU10141"/>
    </source>
</evidence>
<keyword evidence="3" id="KW-1003">Cell membrane</keyword>
<comment type="catalytic activity">
    <reaction evidence="17">
        <text>L-seryl-[protein] + ATP = O-phospho-L-seryl-[protein] + ADP + H(+)</text>
        <dbReference type="Rhea" id="RHEA:17989"/>
        <dbReference type="Rhea" id="RHEA-COMP:9863"/>
        <dbReference type="Rhea" id="RHEA-COMP:11604"/>
        <dbReference type="ChEBI" id="CHEBI:15378"/>
        <dbReference type="ChEBI" id="CHEBI:29999"/>
        <dbReference type="ChEBI" id="CHEBI:30616"/>
        <dbReference type="ChEBI" id="CHEBI:83421"/>
        <dbReference type="ChEBI" id="CHEBI:456216"/>
        <dbReference type="EC" id="2.7.11.1"/>
    </reaction>
</comment>
<dbReference type="CDD" id="cd14066">
    <property type="entry name" value="STKc_IRAK"/>
    <property type="match status" value="1"/>
</dbReference>
<evidence type="ECO:0000256" key="2">
    <source>
        <dbReference type="ARBA" id="ARBA00012513"/>
    </source>
</evidence>
<evidence type="ECO:0000256" key="5">
    <source>
        <dbReference type="ARBA" id="ARBA00022553"/>
    </source>
</evidence>
<keyword evidence="10" id="KW-0418">Kinase</keyword>
<dbReference type="Pfam" id="PF13947">
    <property type="entry name" value="GUB_WAK_bind"/>
    <property type="match status" value="1"/>
</dbReference>
<keyword evidence="14" id="KW-0675">Receptor</keyword>
<dbReference type="FunFam" id="1.10.510.10:FF:000161">
    <property type="entry name" value="Wall-associated receptor kinase-like 20"/>
    <property type="match status" value="1"/>
</dbReference>
<keyword evidence="7 19" id="KW-0812">Transmembrane</keyword>
<keyword evidence="8 20" id="KW-0732">Signal</keyword>
<dbReference type="Pfam" id="PF07714">
    <property type="entry name" value="PK_Tyr_Ser-Thr"/>
    <property type="match status" value="1"/>
</dbReference>
<organism evidence="22 23">
    <name type="scientific">Jatropha curcas</name>
    <name type="common">Barbados nut</name>
    <dbReference type="NCBI Taxonomy" id="180498"/>
    <lineage>
        <taxon>Eukaryota</taxon>
        <taxon>Viridiplantae</taxon>
        <taxon>Streptophyta</taxon>
        <taxon>Embryophyta</taxon>
        <taxon>Tracheophyta</taxon>
        <taxon>Spermatophyta</taxon>
        <taxon>Magnoliopsida</taxon>
        <taxon>eudicotyledons</taxon>
        <taxon>Gunneridae</taxon>
        <taxon>Pentapetalae</taxon>
        <taxon>rosids</taxon>
        <taxon>fabids</taxon>
        <taxon>Malpighiales</taxon>
        <taxon>Euphorbiaceae</taxon>
        <taxon>Crotonoideae</taxon>
        <taxon>Jatropheae</taxon>
        <taxon>Jatropha</taxon>
    </lineage>
</organism>
<dbReference type="PANTHER" id="PTHR46008">
    <property type="entry name" value="LEAF RUST 10 DISEASE-RESISTANCE LOCUS RECEPTOR-LIKE PROTEIN KINASE-LIKE 1.4"/>
    <property type="match status" value="1"/>
</dbReference>
<dbReference type="InterPro" id="IPR001245">
    <property type="entry name" value="Ser-Thr/Tyr_kinase_cat_dom"/>
</dbReference>
<evidence type="ECO:0000256" key="13">
    <source>
        <dbReference type="ARBA" id="ARBA00023136"/>
    </source>
</evidence>
<keyword evidence="9 18" id="KW-0547">Nucleotide-binding</keyword>
<dbReference type="FunFam" id="3.30.200.20:FF:000214">
    <property type="entry name" value="WAK1-OsWAK receptor-like cytoplasmic kinase (OsWAK-RLCK)"/>
    <property type="match status" value="1"/>
</dbReference>
<sequence>MQPLTTSTTLTVCRSAIIIFVFCVLETTSFPSNATLSSCNRTFYCGDLVDIYYPFTGSENPAYCGLPGFQLTCVNDSITLLTVNSLSYRVIELDQARQTLILSRSDLYNTTCAQQLANTTFNNTLFSLGSSNEVLTMFYGCNDSVIPYEPDNLFTCEMNGKRDAYYLFGPVPSDPILNIFQCSVIITVPILEKSVHVLQGNRSLLGEVLRDGFNVSYRNPYADDCEECYHSGGHCGFDASSDKFLCMCGDRLCPGGSKSKVSLGVGLGIAGAGVVGIGLGCWFLLMVQRRKRVASQTQSKDLPTPPPLSKEQTAPIIAFSKTTPSYPSSKSDLEKGSTYFGAQVFTYEELVEATDNFNPSKELGDGGFGTVYYGVLNDGRVVAVKRLFENNMRRAEQFMNEVEILTRLRHKNLVALYGCTSRRSRELILVYEYVPNGTVADHLHGNRSKSGSLTWSVRLSVAIETADALAYLHASDVIHRDVKTDNILLDNNFRVKVADFGLSRLFPNDVTHVSTAPQGTPGYVDPEYYQCYHLTDKSDVYSFGVVLIELISSLQAVDTNRHRHDINLANMAVNKIQNRSLNELVDPCLGFEKDNAIKRMATSVAELAFRCLQQERDMRPTMAEVLNCLKKIENENYGSEKPHVMDIKEDDVGLLNQAPPFSPDSITDKWVSSSTTTTTTATTSTDDVGVGLLNQAPSFSPDSIQTDKWGKIVRTM</sequence>
<keyword evidence="11 18" id="KW-0067">ATP-binding</keyword>
<keyword evidence="12 19" id="KW-1133">Transmembrane helix</keyword>
<evidence type="ECO:0000256" key="16">
    <source>
        <dbReference type="ARBA" id="ARBA00047899"/>
    </source>
</evidence>
<reference evidence="22 23" key="1">
    <citation type="journal article" date="2014" name="PLoS ONE">
        <title>Global Analysis of Gene Expression Profiles in Physic Nut (Jatropha curcas L.) Seedlings Exposed to Salt Stress.</title>
        <authorList>
            <person name="Zhang L."/>
            <person name="Zhang C."/>
            <person name="Wu P."/>
            <person name="Chen Y."/>
            <person name="Li M."/>
            <person name="Jiang H."/>
            <person name="Wu G."/>
        </authorList>
    </citation>
    <scope>NUCLEOTIDE SEQUENCE [LARGE SCALE GENOMIC DNA]</scope>
    <source>
        <strain evidence="23">cv. GZQX0401</strain>
        <tissue evidence="22">Young leaves</tissue>
    </source>
</reference>
<feature type="signal peptide" evidence="20">
    <location>
        <begin position="1"/>
        <end position="29"/>
    </location>
</feature>
<evidence type="ECO:0000256" key="4">
    <source>
        <dbReference type="ARBA" id="ARBA00022527"/>
    </source>
</evidence>
<evidence type="ECO:0000256" key="6">
    <source>
        <dbReference type="ARBA" id="ARBA00022679"/>
    </source>
</evidence>
<dbReference type="GO" id="GO:0005886">
    <property type="term" value="C:plasma membrane"/>
    <property type="evidence" value="ECO:0007669"/>
    <property type="project" value="UniProtKB-SubCell"/>
</dbReference>
<dbReference type="GO" id="GO:0004674">
    <property type="term" value="F:protein serine/threonine kinase activity"/>
    <property type="evidence" value="ECO:0007669"/>
    <property type="project" value="UniProtKB-KW"/>
</dbReference>
<dbReference type="SMART" id="SM00220">
    <property type="entry name" value="S_TKc"/>
    <property type="match status" value="1"/>
</dbReference>
<evidence type="ECO:0000259" key="21">
    <source>
        <dbReference type="PROSITE" id="PS50011"/>
    </source>
</evidence>
<dbReference type="InterPro" id="IPR000719">
    <property type="entry name" value="Prot_kinase_dom"/>
</dbReference>
<dbReference type="Proteomes" id="UP000027138">
    <property type="component" value="Unassembled WGS sequence"/>
</dbReference>
<dbReference type="InterPro" id="IPR011009">
    <property type="entry name" value="Kinase-like_dom_sf"/>
</dbReference>
<evidence type="ECO:0000256" key="7">
    <source>
        <dbReference type="ARBA" id="ARBA00022692"/>
    </source>
</evidence>
<dbReference type="PROSITE" id="PS00107">
    <property type="entry name" value="PROTEIN_KINASE_ATP"/>
    <property type="match status" value="1"/>
</dbReference>
<evidence type="ECO:0000313" key="23">
    <source>
        <dbReference type="Proteomes" id="UP000027138"/>
    </source>
</evidence>
<comment type="subcellular location">
    <subcellularLocation>
        <location evidence="1">Cell membrane</location>
        <topology evidence="1">Single-pass type I membrane protein</topology>
    </subcellularLocation>
</comment>
<dbReference type="PROSITE" id="PS00108">
    <property type="entry name" value="PROTEIN_KINASE_ST"/>
    <property type="match status" value="1"/>
</dbReference>
<keyword evidence="6" id="KW-0808">Transferase</keyword>
<keyword evidence="5" id="KW-0597">Phosphoprotein</keyword>
<evidence type="ECO:0000256" key="8">
    <source>
        <dbReference type="ARBA" id="ARBA00022729"/>
    </source>
</evidence>
<evidence type="ECO:0000256" key="20">
    <source>
        <dbReference type="SAM" id="SignalP"/>
    </source>
</evidence>
<evidence type="ECO:0000256" key="9">
    <source>
        <dbReference type="ARBA" id="ARBA00022741"/>
    </source>
</evidence>
<dbReference type="Pfam" id="PF14380">
    <property type="entry name" value="WAK_assoc"/>
    <property type="match status" value="1"/>
</dbReference>
<dbReference type="EMBL" id="KK914568">
    <property type="protein sequence ID" value="KDP32982.1"/>
    <property type="molecule type" value="Genomic_DNA"/>
</dbReference>
<evidence type="ECO:0000256" key="17">
    <source>
        <dbReference type="ARBA" id="ARBA00048679"/>
    </source>
</evidence>
<evidence type="ECO:0000256" key="11">
    <source>
        <dbReference type="ARBA" id="ARBA00022840"/>
    </source>
</evidence>
<dbReference type="Gene3D" id="3.30.200.20">
    <property type="entry name" value="Phosphorylase Kinase, domain 1"/>
    <property type="match status" value="1"/>
</dbReference>
<evidence type="ECO:0000256" key="19">
    <source>
        <dbReference type="SAM" id="Phobius"/>
    </source>
</evidence>
<dbReference type="GO" id="GO:0030247">
    <property type="term" value="F:polysaccharide binding"/>
    <property type="evidence" value="ECO:0007669"/>
    <property type="project" value="InterPro"/>
</dbReference>
<keyword evidence="13 19" id="KW-0472">Membrane</keyword>
<protein>
    <recommendedName>
        <fullName evidence="2">non-specific serine/threonine protein kinase</fullName>
        <ecNumber evidence="2">2.7.11.1</ecNumber>
    </recommendedName>
</protein>
<feature type="transmembrane region" description="Helical" evidence="19">
    <location>
        <begin position="261"/>
        <end position="285"/>
    </location>
</feature>
<proteinExistence type="predicted"/>
<dbReference type="EC" id="2.7.11.1" evidence="2"/>
<dbReference type="InterPro" id="IPR008271">
    <property type="entry name" value="Ser/Thr_kinase_AS"/>
</dbReference>
<gene>
    <name evidence="22" type="ORF">JCGZ_13013</name>
</gene>
<dbReference type="PROSITE" id="PS50011">
    <property type="entry name" value="PROTEIN_KINASE_DOM"/>
    <property type="match status" value="1"/>
</dbReference>
<feature type="binding site" evidence="18">
    <location>
        <position position="385"/>
    </location>
    <ligand>
        <name>ATP</name>
        <dbReference type="ChEBI" id="CHEBI:30616"/>
    </ligand>
</feature>
<dbReference type="Gene3D" id="1.10.510.10">
    <property type="entry name" value="Transferase(Phosphotransferase) domain 1"/>
    <property type="match status" value="1"/>
</dbReference>
<feature type="chain" id="PRO_5001639365" description="non-specific serine/threonine protein kinase" evidence="20">
    <location>
        <begin position="30"/>
        <end position="716"/>
    </location>
</feature>
<dbReference type="PANTHER" id="PTHR46008:SF20">
    <property type="entry name" value="PROTEIN KINASE DOMAIN-CONTAINING PROTEIN"/>
    <property type="match status" value="1"/>
</dbReference>
<feature type="domain" description="Protein kinase" evidence="21">
    <location>
        <begin position="357"/>
        <end position="632"/>
    </location>
</feature>